<feature type="region of interest" description="Disordered" evidence="1">
    <location>
        <begin position="294"/>
        <end position="324"/>
    </location>
</feature>
<dbReference type="SMART" id="SM01321">
    <property type="entry name" value="Y1_Tnp"/>
    <property type="match status" value="1"/>
</dbReference>
<dbReference type="Pfam" id="PF01797">
    <property type="entry name" value="Y1_Tnp"/>
    <property type="match status" value="1"/>
</dbReference>
<protein>
    <submittedName>
        <fullName evidence="4">REP element-mobilizing transposase RayT</fullName>
    </submittedName>
</protein>
<feature type="domain" description="Transposase IS200-like" evidence="3">
    <location>
        <begin position="9"/>
        <end position="123"/>
    </location>
</feature>
<dbReference type="PANTHER" id="PTHR34322:SF2">
    <property type="entry name" value="TRANSPOSASE IS200-LIKE DOMAIN-CONTAINING PROTEIN"/>
    <property type="match status" value="1"/>
</dbReference>
<evidence type="ECO:0000256" key="1">
    <source>
        <dbReference type="SAM" id="MobiDB-lite"/>
    </source>
</evidence>
<dbReference type="STRING" id="1121393.SAMN02745216_01490"/>
<evidence type="ECO:0000259" key="3">
    <source>
        <dbReference type="SMART" id="SM01321"/>
    </source>
</evidence>
<dbReference type="SMART" id="SM00760">
    <property type="entry name" value="Bac_DnaA_C"/>
    <property type="match status" value="1"/>
</dbReference>
<dbReference type="AlphaFoldDB" id="A0A1M6II86"/>
<dbReference type="GO" id="GO:0006275">
    <property type="term" value="P:regulation of DNA replication"/>
    <property type="evidence" value="ECO:0007669"/>
    <property type="project" value="InterPro"/>
</dbReference>
<dbReference type="GO" id="GO:0006313">
    <property type="term" value="P:DNA transposition"/>
    <property type="evidence" value="ECO:0007669"/>
    <property type="project" value="InterPro"/>
</dbReference>
<dbReference type="SUPFAM" id="SSF143422">
    <property type="entry name" value="Transposase IS200-like"/>
    <property type="match status" value="1"/>
</dbReference>
<dbReference type="InterPro" id="IPR013159">
    <property type="entry name" value="DnaA_C"/>
</dbReference>
<gene>
    <name evidence="4" type="ORF">SAMN02745216_01490</name>
</gene>
<dbReference type="GO" id="GO:0043565">
    <property type="term" value="F:sequence-specific DNA binding"/>
    <property type="evidence" value="ECO:0007669"/>
    <property type="project" value="InterPro"/>
</dbReference>
<dbReference type="EMBL" id="FQZU01000006">
    <property type="protein sequence ID" value="SHJ34093.1"/>
    <property type="molecule type" value="Genomic_DNA"/>
</dbReference>
<evidence type="ECO:0000313" key="5">
    <source>
        <dbReference type="Proteomes" id="UP000183994"/>
    </source>
</evidence>
<dbReference type="Gene3D" id="3.30.70.1290">
    <property type="entry name" value="Transposase IS200-like"/>
    <property type="match status" value="1"/>
</dbReference>
<dbReference type="GO" id="GO:0004803">
    <property type="term" value="F:transposase activity"/>
    <property type="evidence" value="ECO:0007669"/>
    <property type="project" value="InterPro"/>
</dbReference>
<dbReference type="GO" id="GO:0005524">
    <property type="term" value="F:ATP binding"/>
    <property type="evidence" value="ECO:0007669"/>
    <property type="project" value="InterPro"/>
</dbReference>
<accession>A0A1M6II86</accession>
<dbReference type="RefSeq" id="WP_073474532.1">
    <property type="nucleotide sequence ID" value="NZ_FQZU01000006.1"/>
</dbReference>
<feature type="domain" description="Chromosomal replication initiator DnaA C-terminal" evidence="2">
    <location>
        <begin position="230"/>
        <end position="298"/>
    </location>
</feature>
<reference evidence="5" key="1">
    <citation type="submission" date="2016-11" db="EMBL/GenBank/DDBJ databases">
        <authorList>
            <person name="Varghese N."/>
            <person name="Submissions S."/>
        </authorList>
    </citation>
    <scope>NUCLEOTIDE SEQUENCE [LARGE SCALE GENOMIC DNA]</scope>
    <source>
        <strain evidence="5">DSM 16219</strain>
    </source>
</reference>
<dbReference type="InterPro" id="IPR036515">
    <property type="entry name" value="Transposase_17_sf"/>
</dbReference>
<dbReference type="OrthoDB" id="5470339at2"/>
<dbReference type="InterPro" id="IPR002686">
    <property type="entry name" value="Transposase_17"/>
</dbReference>
<dbReference type="Proteomes" id="UP000183994">
    <property type="component" value="Unassembled WGS sequence"/>
</dbReference>
<dbReference type="Pfam" id="PF08299">
    <property type="entry name" value="Bac_DnaA_C"/>
    <property type="match status" value="1"/>
</dbReference>
<organism evidence="4 5">
    <name type="scientific">Desulfatibacillum alkenivorans DSM 16219</name>
    <dbReference type="NCBI Taxonomy" id="1121393"/>
    <lineage>
        <taxon>Bacteria</taxon>
        <taxon>Pseudomonadati</taxon>
        <taxon>Thermodesulfobacteriota</taxon>
        <taxon>Desulfobacteria</taxon>
        <taxon>Desulfobacterales</taxon>
        <taxon>Desulfatibacillaceae</taxon>
        <taxon>Desulfatibacillum</taxon>
    </lineage>
</organism>
<sequence length="324" mass="36978">MSRPLRIEFPGAWYHVLNRGRRKESVFLQDGDYAGFLDLLAKSSEMWDVDVCAYCLMPNHYHLLIRTPQGNLSRFMRHVGAVYTQGFNAVHGTDGSLFRGRYKAILVSGDSYLKELVRYIHRNPLEAGLARIPGDYPYSSYNAYLSRAKKWEWLSTKLILALFSKDPVRAKAAFKRFVSSESPKKISQIFSAPSLPFALGPESFMEWIKKSFGMEKQHPEVRQSRALRPDPESVMDAVCRIYNVDEAALQKVQRGRFNEPRMAAIYLMRTLTMRPLDDVGSHFQLTRSSSVSSAAASAEARMQQDPAMRKRVEAARAQVLKRQT</sequence>
<evidence type="ECO:0000259" key="2">
    <source>
        <dbReference type="SMART" id="SM00760"/>
    </source>
</evidence>
<keyword evidence="5" id="KW-1185">Reference proteome</keyword>
<dbReference type="PANTHER" id="PTHR34322">
    <property type="entry name" value="TRANSPOSASE, Y1_TNP DOMAIN-CONTAINING"/>
    <property type="match status" value="1"/>
</dbReference>
<dbReference type="SUPFAM" id="SSF48295">
    <property type="entry name" value="TrpR-like"/>
    <property type="match status" value="1"/>
</dbReference>
<dbReference type="Gene3D" id="1.10.1750.10">
    <property type="match status" value="1"/>
</dbReference>
<dbReference type="GO" id="GO:0006270">
    <property type="term" value="P:DNA replication initiation"/>
    <property type="evidence" value="ECO:0007669"/>
    <property type="project" value="InterPro"/>
</dbReference>
<dbReference type="InterPro" id="IPR010921">
    <property type="entry name" value="Trp_repressor/repl_initiator"/>
</dbReference>
<name>A0A1M6II86_9BACT</name>
<evidence type="ECO:0000313" key="4">
    <source>
        <dbReference type="EMBL" id="SHJ34093.1"/>
    </source>
</evidence>
<proteinExistence type="predicted"/>